<dbReference type="AlphaFoldDB" id="S9ZQB4"/>
<keyword evidence="3" id="KW-0238">DNA-binding</keyword>
<dbReference type="PATRIC" id="fig|1348657.5.peg.1771"/>
<dbReference type="SUPFAM" id="SSF53850">
    <property type="entry name" value="Periplasmic binding protein-like II"/>
    <property type="match status" value="1"/>
</dbReference>
<reference evidence="6 7" key="1">
    <citation type="submission" date="2013-06" db="EMBL/GenBank/DDBJ databases">
        <title>Draft genome sequence of Thauera terpenica.</title>
        <authorList>
            <person name="Liu B."/>
            <person name="Frostegard A.H."/>
            <person name="Shapleigh J.P."/>
        </authorList>
    </citation>
    <scope>NUCLEOTIDE SEQUENCE [LARGE SCALE GENOMIC DNA]</scope>
    <source>
        <strain evidence="6 7">58Eu</strain>
    </source>
</reference>
<dbReference type="GO" id="GO:0000976">
    <property type="term" value="F:transcription cis-regulatory region binding"/>
    <property type="evidence" value="ECO:0007669"/>
    <property type="project" value="TreeGrafter"/>
</dbReference>
<accession>S9ZQB4</accession>
<protein>
    <recommendedName>
        <fullName evidence="5">HTH lysR-type domain-containing protein</fullName>
    </recommendedName>
</protein>
<keyword evidence="2" id="KW-0805">Transcription regulation</keyword>
<keyword evidence="4" id="KW-0804">Transcription</keyword>
<dbReference type="PROSITE" id="PS50931">
    <property type="entry name" value="HTH_LYSR"/>
    <property type="match status" value="1"/>
</dbReference>
<dbReference type="GO" id="GO:0003700">
    <property type="term" value="F:DNA-binding transcription factor activity"/>
    <property type="evidence" value="ECO:0007669"/>
    <property type="project" value="InterPro"/>
</dbReference>
<dbReference type="OrthoDB" id="9808620at2"/>
<dbReference type="Gene3D" id="3.40.190.290">
    <property type="match status" value="1"/>
</dbReference>
<dbReference type="InterPro" id="IPR000847">
    <property type="entry name" value="LysR_HTH_N"/>
</dbReference>
<dbReference type="PANTHER" id="PTHR30126:SF94">
    <property type="entry name" value="LYSR FAMILY TRANSCRIPTIONAL REGULATOR"/>
    <property type="match status" value="1"/>
</dbReference>
<dbReference type="InterPro" id="IPR005119">
    <property type="entry name" value="LysR_subst-bd"/>
</dbReference>
<dbReference type="FunFam" id="1.10.10.10:FF:000001">
    <property type="entry name" value="LysR family transcriptional regulator"/>
    <property type="match status" value="1"/>
</dbReference>
<name>S9ZQB4_9RHOO</name>
<dbReference type="Proteomes" id="UP000015455">
    <property type="component" value="Unassembled WGS sequence"/>
</dbReference>
<evidence type="ECO:0000256" key="1">
    <source>
        <dbReference type="ARBA" id="ARBA00009437"/>
    </source>
</evidence>
<comment type="similarity">
    <text evidence="1">Belongs to the LysR transcriptional regulatory family.</text>
</comment>
<gene>
    <name evidence="6" type="ORF">M622_14445</name>
</gene>
<dbReference type="STRING" id="1348657.M622_14445"/>
<dbReference type="InterPro" id="IPR036390">
    <property type="entry name" value="WH_DNA-bd_sf"/>
</dbReference>
<keyword evidence="7" id="KW-1185">Reference proteome</keyword>
<dbReference type="InterPro" id="IPR036388">
    <property type="entry name" value="WH-like_DNA-bd_sf"/>
</dbReference>
<dbReference type="CDD" id="cd08420">
    <property type="entry name" value="PBP2_CysL_like"/>
    <property type="match status" value="1"/>
</dbReference>
<dbReference type="PRINTS" id="PR00039">
    <property type="entry name" value="HTHLYSR"/>
</dbReference>
<evidence type="ECO:0000313" key="6">
    <source>
        <dbReference type="EMBL" id="EPZ15707.1"/>
    </source>
</evidence>
<dbReference type="Pfam" id="PF00126">
    <property type="entry name" value="HTH_1"/>
    <property type="match status" value="1"/>
</dbReference>
<evidence type="ECO:0000313" key="7">
    <source>
        <dbReference type="Proteomes" id="UP000015455"/>
    </source>
</evidence>
<comment type="caution">
    <text evidence="6">The sequence shown here is derived from an EMBL/GenBank/DDBJ whole genome shotgun (WGS) entry which is preliminary data.</text>
</comment>
<organism evidence="6 7">
    <name type="scientific">Thauera terpenica 58Eu</name>
    <dbReference type="NCBI Taxonomy" id="1348657"/>
    <lineage>
        <taxon>Bacteria</taxon>
        <taxon>Pseudomonadati</taxon>
        <taxon>Pseudomonadota</taxon>
        <taxon>Betaproteobacteria</taxon>
        <taxon>Rhodocyclales</taxon>
        <taxon>Zoogloeaceae</taxon>
        <taxon>Thauera</taxon>
    </lineage>
</organism>
<evidence type="ECO:0000256" key="4">
    <source>
        <dbReference type="ARBA" id="ARBA00023163"/>
    </source>
</evidence>
<evidence type="ECO:0000256" key="2">
    <source>
        <dbReference type="ARBA" id="ARBA00023015"/>
    </source>
</evidence>
<feature type="domain" description="HTH lysR-type" evidence="5">
    <location>
        <begin position="3"/>
        <end position="60"/>
    </location>
</feature>
<dbReference type="EMBL" id="ATJV01000051">
    <property type="protein sequence ID" value="EPZ15707.1"/>
    <property type="molecule type" value="Genomic_DNA"/>
</dbReference>
<dbReference type="RefSeq" id="WP_021249194.1">
    <property type="nucleotide sequence ID" value="NZ_ATJV01000051.1"/>
</dbReference>
<evidence type="ECO:0000259" key="5">
    <source>
        <dbReference type="PROSITE" id="PS50931"/>
    </source>
</evidence>
<sequence length="296" mass="32596">MKITLRQLQVFVAIATQGHASRAADTIGMTQSAASMALADLERQLGSQLFNRAGRQLRLNDLGRQLLGQAVEVLDRVAAIEAAARGDTIGFDLHLGYSVTIGNHLIPHIIARLKQRFPKAQLRLSRLNTEHVFEQVEHYKIDLGFVEGPGDSRMVRRIPWKTDQLVIFCAPDHPLAQLTITPEHLAAAEWIMREPGSGTREVMAHALHTSDITPNIAFELEQPEAIRRCVRAGLGIGCLSELELEEAFRAGTLIPLATPFLDMKRNLDVIIHRNKALTGGVSALLEAADIRLPPSV</sequence>
<dbReference type="eggNOG" id="COG0583">
    <property type="taxonomic scope" value="Bacteria"/>
</dbReference>
<dbReference type="Pfam" id="PF03466">
    <property type="entry name" value="LysR_substrate"/>
    <property type="match status" value="1"/>
</dbReference>
<proteinExistence type="inferred from homology"/>
<dbReference type="Gene3D" id="1.10.10.10">
    <property type="entry name" value="Winged helix-like DNA-binding domain superfamily/Winged helix DNA-binding domain"/>
    <property type="match status" value="1"/>
</dbReference>
<dbReference type="PANTHER" id="PTHR30126">
    <property type="entry name" value="HTH-TYPE TRANSCRIPTIONAL REGULATOR"/>
    <property type="match status" value="1"/>
</dbReference>
<dbReference type="SUPFAM" id="SSF46785">
    <property type="entry name" value="Winged helix' DNA-binding domain"/>
    <property type="match status" value="1"/>
</dbReference>
<evidence type="ECO:0000256" key="3">
    <source>
        <dbReference type="ARBA" id="ARBA00023125"/>
    </source>
</evidence>